<feature type="transmembrane region" description="Helical" evidence="8">
    <location>
        <begin position="29"/>
        <end position="47"/>
    </location>
</feature>
<keyword evidence="11" id="KW-1185">Reference proteome</keyword>
<dbReference type="SUPFAM" id="SSF103481">
    <property type="entry name" value="Multidrug resistance efflux transporter EmrE"/>
    <property type="match status" value="2"/>
</dbReference>
<dbReference type="NCBIfam" id="TIGR00950">
    <property type="entry name" value="2A78"/>
    <property type="match status" value="1"/>
</dbReference>
<dbReference type="Proteomes" id="UP000008881">
    <property type="component" value="Chromosome"/>
</dbReference>
<feature type="transmembrane region" description="Helical" evidence="8">
    <location>
        <begin position="170"/>
        <end position="190"/>
    </location>
</feature>
<dbReference type="Pfam" id="PF00892">
    <property type="entry name" value="EamA"/>
    <property type="match status" value="2"/>
</dbReference>
<dbReference type="PANTHER" id="PTHR42920:SF24">
    <property type="entry name" value="AROMATIC AMINO ACID EXPORTER YDDG"/>
    <property type="match status" value="1"/>
</dbReference>
<dbReference type="RefSeq" id="WP_015703990.1">
    <property type="nucleotide sequence ID" value="NC_015663.1"/>
</dbReference>
<dbReference type="HOGENOM" id="CLU_085269_0_0_6"/>
<gene>
    <name evidence="10" type="ordered locus">EAE_07965</name>
</gene>
<dbReference type="KEGG" id="eae:EAE_07965"/>
<evidence type="ECO:0000259" key="9">
    <source>
        <dbReference type="Pfam" id="PF00892"/>
    </source>
</evidence>
<dbReference type="InterPro" id="IPR000620">
    <property type="entry name" value="EamA_dom"/>
</dbReference>
<keyword evidence="3" id="KW-1003">Cell membrane</keyword>
<evidence type="ECO:0000256" key="8">
    <source>
        <dbReference type="SAM" id="Phobius"/>
    </source>
</evidence>
<feature type="transmembrane region" description="Helical" evidence="8">
    <location>
        <begin position="202"/>
        <end position="222"/>
    </location>
</feature>
<proteinExistence type="predicted"/>
<feature type="domain" description="EamA" evidence="9">
    <location>
        <begin position="3"/>
        <end position="129"/>
    </location>
</feature>
<evidence type="ECO:0000313" key="10">
    <source>
        <dbReference type="EMBL" id="AEG96517.1"/>
    </source>
</evidence>
<dbReference type="PATRIC" id="fig|1028307.3.peg.1585"/>
<feature type="transmembrane region" description="Helical" evidence="8">
    <location>
        <begin position="234"/>
        <end position="253"/>
    </location>
</feature>
<dbReference type="EMBL" id="CP002824">
    <property type="protein sequence ID" value="AEG96517.1"/>
    <property type="molecule type" value="Genomic_DNA"/>
</dbReference>
<dbReference type="eggNOG" id="COG0697">
    <property type="taxonomic scope" value="Bacteria"/>
</dbReference>
<evidence type="ECO:0000256" key="4">
    <source>
        <dbReference type="ARBA" id="ARBA00022692"/>
    </source>
</evidence>
<dbReference type="PANTHER" id="PTHR42920">
    <property type="entry name" value="OS03G0707200 PROTEIN-RELATED"/>
    <property type="match status" value="1"/>
</dbReference>
<dbReference type="InterPro" id="IPR004779">
    <property type="entry name" value="CO/AA/NH_transpt"/>
</dbReference>
<evidence type="ECO:0000256" key="2">
    <source>
        <dbReference type="ARBA" id="ARBA00022448"/>
    </source>
</evidence>
<dbReference type="GeneID" id="93314649"/>
<feature type="transmembrane region" description="Helical" evidence="8">
    <location>
        <begin position="112"/>
        <end position="130"/>
    </location>
</feature>
<keyword evidence="7 8" id="KW-0472">Membrane</keyword>
<keyword evidence="6 8" id="KW-1133">Transmembrane helix</keyword>
<keyword evidence="2" id="KW-0813">Transport</keyword>
<organism evidence="10 11">
    <name type="scientific">Klebsiella aerogenes (strain ATCC 13048 / DSM 30053 / CCUG 1429 / JCM 1235 / KCTC 2190 / NBRC 13534 / NCIMB 10102 / NCTC 10006 / CDC 819-56)</name>
    <name type="common">Enterobacter aerogenes</name>
    <dbReference type="NCBI Taxonomy" id="1028307"/>
    <lineage>
        <taxon>Bacteria</taxon>
        <taxon>Pseudomonadati</taxon>
        <taxon>Pseudomonadota</taxon>
        <taxon>Gammaproteobacteria</taxon>
        <taxon>Enterobacterales</taxon>
        <taxon>Enterobacteriaceae</taxon>
        <taxon>Klebsiella/Raoultella group</taxon>
        <taxon>Klebsiella</taxon>
    </lineage>
</organism>
<dbReference type="OrthoDB" id="1412048at2"/>
<evidence type="ECO:0000256" key="3">
    <source>
        <dbReference type="ARBA" id="ARBA00022475"/>
    </source>
</evidence>
<keyword evidence="5" id="KW-0677">Repeat</keyword>
<feature type="transmembrane region" description="Helical" evidence="8">
    <location>
        <begin position="259"/>
        <end position="276"/>
    </location>
</feature>
<feature type="transmembrane region" description="Helical" evidence="8">
    <location>
        <begin position="59"/>
        <end position="81"/>
    </location>
</feature>
<feature type="transmembrane region" description="Helical" evidence="8">
    <location>
        <begin position="136"/>
        <end position="158"/>
    </location>
</feature>
<evidence type="ECO:0000313" key="11">
    <source>
        <dbReference type="Proteomes" id="UP000008881"/>
    </source>
</evidence>
<evidence type="ECO:0000256" key="7">
    <source>
        <dbReference type="ARBA" id="ARBA00023136"/>
    </source>
</evidence>
<dbReference type="AlphaFoldDB" id="A0A0H3FPT9"/>
<protein>
    <submittedName>
        <fullName evidence="10">Carboxylate/amino acid/amine transporter</fullName>
    </submittedName>
</protein>
<sequence>MALLIITTILWAFSFSLIGEYLAGSVDSYFSVLMRVGLAALVFLPFLRTRGQSPRTIVLYMLVGAMQLGIMYLLAFRAYLYLTVSEFLLFTVFTPLYITLIYDLLSGRKLRWGYLLSAALAVLGAAIIRYDKVSDHFWTGLLLVQLSNICFAIGMVGYKRLMEVRPMPQHNAFAWFYAGAFIVAVAAWFMLGNPQRLPTTDLQWGILVWLGVVASGLGYFMWNYGATQVDAGTLGIMNNVHVPAGLLVNLAIWQEQPHWPSFIIGALVILASLWVHRRWVAPHSVQTADDRKRGSALSE</sequence>
<keyword evidence="4 8" id="KW-0812">Transmembrane</keyword>
<evidence type="ECO:0000256" key="5">
    <source>
        <dbReference type="ARBA" id="ARBA00022737"/>
    </source>
</evidence>
<dbReference type="InterPro" id="IPR051258">
    <property type="entry name" value="Diverse_Substrate_Transporter"/>
</dbReference>
<evidence type="ECO:0000256" key="6">
    <source>
        <dbReference type="ARBA" id="ARBA00022989"/>
    </source>
</evidence>
<evidence type="ECO:0000256" key="1">
    <source>
        <dbReference type="ARBA" id="ARBA00004651"/>
    </source>
</evidence>
<reference evidence="10 11" key="1">
    <citation type="journal article" date="2012" name="J. Bacteriol.">
        <title>Complete genome sequence of Enterobacter aerogenes KCTC 2190.</title>
        <authorList>
            <person name="Shin S.H."/>
            <person name="Kim S."/>
            <person name="Kim J.Y."/>
            <person name="Lee S."/>
            <person name="Um Y."/>
            <person name="Oh M.K."/>
            <person name="Kim Y.R."/>
            <person name="Lee J."/>
            <person name="Yang K.S."/>
        </authorList>
    </citation>
    <scope>NUCLEOTIDE SEQUENCE [LARGE SCALE GENOMIC DNA]</scope>
    <source>
        <strain evidence="10 11">KCTC 2190</strain>
    </source>
</reference>
<feature type="domain" description="EamA" evidence="9">
    <location>
        <begin position="139"/>
        <end position="274"/>
    </location>
</feature>
<feature type="transmembrane region" description="Helical" evidence="8">
    <location>
        <begin position="87"/>
        <end position="105"/>
    </location>
</feature>
<comment type="subcellular location">
    <subcellularLocation>
        <location evidence="1">Cell membrane</location>
        <topology evidence="1">Multi-pass membrane protein</topology>
    </subcellularLocation>
</comment>
<dbReference type="GO" id="GO:0005886">
    <property type="term" value="C:plasma membrane"/>
    <property type="evidence" value="ECO:0007669"/>
    <property type="project" value="UniProtKB-SubCell"/>
</dbReference>
<dbReference type="InterPro" id="IPR037185">
    <property type="entry name" value="EmrE-like"/>
</dbReference>
<name>A0A0H3FPT9_KLEAK</name>
<accession>A0A0H3FPT9</accession>